<accession>A0A9K3LW61</accession>
<evidence type="ECO:0000313" key="3">
    <source>
        <dbReference type="Proteomes" id="UP000693970"/>
    </source>
</evidence>
<protein>
    <submittedName>
        <fullName evidence="2">Uncharacterized protein</fullName>
    </submittedName>
</protein>
<feature type="region of interest" description="Disordered" evidence="1">
    <location>
        <begin position="58"/>
        <end position="82"/>
    </location>
</feature>
<reference evidence="2" key="2">
    <citation type="submission" date="2021-04" db="EMBL/GenBank/DDBJ databases">
        <authorList>
            <person name="Podell S."/>
        </authorList>
    </citation>
    <scope>NUCLEOTIDE SEQUENCE</scope>
    <source>
        <strain evidence="2">Hildebrandi</strain>
    </source>
</reference>
<gene>
    <name evidence="2" type="ORF">IV203_027384</name>
</gene>
<dbReference type="AlphaFoldDB" id="A0A9K3LW61"/>
<evidence type="ECO:0000256" key="1">
    <source>
        <dbReference type="SAM" id="MobiDB-lite"/>
    </source>
</evidence>
<evidence type="ECO:0000313" key="2">
    <source>
        <dbReference type="EMBL" id="KAG7369638.1"/>
    </source>
</evidence>
<keyword evidence="3" id="KW-1185">Reference proteome</keyword>
<comment type="caution">
    <text evidence="2">The sequence shown here is derived from an EMBL/GenBank/DDBJ whole genome shotgun (WGS) entry which is preliminary data.</text>
</comment>
<name>A0A9K3LW61_9STRA</name>
<dbReference type="Proteomes" id="UP000693970">
    <property type="component" value="Unassembled WGS sequence"/>
</dbReference>
<reference evidence="2" key="1">
    <citation type="journal article" date="2021" name="Sci. Rep.">
        <title>Diploid genomic architecture of Nitzschia inconspicua, an elite biomass production diatom.</title>
        <authorList>
            <person name="Oliver A."/>
            <person name="Podell S."/>
            <person name="Pinowska A."/>
            <person name="Traller J.C."/>
            <person name="Smith S.R."/>
            <person name="McClure R."/>
            <person name="Beliaev A."/>
            <person name="Bohutskyi P."/>
            <person name="Hill E.A."/>
            <person name="Rabines A."/>
            <person name="Zheng H."/>
            <person name="Allen L.Z."/>
            <person name="Kuo A."/>
            <person name="Grigoriev I.V."/>
            <person name="Allen A.E."/>
            <person name="Hazlebeck D."/>
            <person name="Allen E.E."/>
        </authorList>
    </citation>
    <scope>NUCLEOTIDE SEQUENCE</scope>
    <source>
        <strain evidence="2">Hildebrandi</strain>
    </source>
</reference>
<dbReference type="EMBL" id="JAGRRH010000005">
    <property type="protein sequence ID" value="KAG7369638.1"/>
    <property type="molecule type" value="Genomic_DNA"/>
</dbReference>
<organism evidence="2 3">
    <name type="scientific">Nitzschia inconspicua</name>
    <dbReference type="NCBI Taxonomy" id="303405"/>
    <lineage>
        <taxon>Eukaryota</taxon>
        <taxon>Sar</taxon>
        <taxon>Stramenopiles</taxon>
        <taxon>Ochrophyta</taxon>
        <taxon>Bacillariophyta</taxon>
        <taxon>Bacillariophyceae</taxon>
        <taxon>Bacillariophycidae</taxon>
        <taxon>Bacillariales</taxon>
        <taxon>Bacillariaceae</taxon>
        <taxon>Nitzschia</taxon>
    </lineage>
</organism>
<proteinExistence type="predicted"/>
<sequence>MAESDNIGRTVVWPTDIFGDKAYRHDIAQLIPDGKCLNVAAAVLGIQDNEATRGFIPEETSQANPTHHDSTGKYAPKNQKEPRTRVVHFVTNKITLHGQKFSLDSPILLIVPVMTLQQAKDPRGEGCLAICPAGYPRVNPLDVIDASEVYKLIRLIRLVDPDLYSMSDAREMPNQRR</sequence>